<evidence type="ECO:0008006" key="4">
    <source>
        <dbReference type="Google" id="ProtNLM"/>
    </source>
</evidence>
<proteinExistence type="predicted"/>
<accession>A0ABV5SWB2</accession>
<evidence type="ECO:0000313" key="2">
    <source>
        <dbReference type="EMBL" id="MFB9644638.1"/>
    </source>
</evidence>
<dbReference type="EMBL" id="JBHMBE010000001">
    <property type="protein sequence ID" value="MFB9644638.1"/>
    <property type="molecule type" value="Genomic_DNA"/>
</dbReference>
<organism evidence="2 3">
    <name type="scientific">Microbacterium terregens</name>
    <dbReference type="NCBI Taxonomy" id="69363"/>
    <lineage>
        <taxon>Bacteria</taxon>
        <taxon>Bacillati</taxon>
        <taxon>Actinomycetota</taxon>
        <taxon>Actinomycetes</taxon>
        <taxon>Micrococcales</taxon>
        <taxon>Microbacteriaceae</taxon>
        <taxon>Microbacterium</taxon>
    </lineage>
</organism>
<comment type="caution">
    <text evidence="2">The sequence shown here is derived from an EMBL/GenBank/DDBJ whole genome shotgun (WGS) entry which is preliminary data.</text>
</comment>
<protein>
    <recommendedName>
        <fullName evidence="4">DUF998 domain-containing protein</fullName>
    </recommendedName>
</protein>
<feature type="transmembrane region" description="Helical" evidence="1">
    <location>
        <begin position="273"/>
        <end position="293"/>
    </location>
</feature>
<name>A0ABV5SWB2_9MICO</name>
<keyword evidence="3" id="KW-1185">Reference proteome</keyword>
<feature type="transmembrane region" description="Helical" evidence="1">
    <location>
        <begin position="305"/>
        <end position="329"/>
    </location>
</feature>
<feature type="transmembrane region" description="Helical" evidence="1">
    <location>
        <begin position="249"/>
        <end position="267"/>
    </location>
</feature>
<keyword evidence="1" id="KW-0812">Transmembrane</keyword>
<evidence type="ECO:0000256" key="1">
    <source>
        <dbReference type="SAM" id="Phobius"/>
    </source>
</evidence>
<keyword evidence="1" id="KW-1133">Transmembrane helix</keyword>
<feature type="transmembrane region" description="Helical" evidence="1">
    <location>
        <begin position="135"/>
        <end position="157"/>
    </location>
</feature>
<dbReference type="Proteomes" id="UP001589611">
    <property type="component" value="Unassembled WGS sequence"/>
</dbReference>
<evidence type="ECO:0000313" key="3">
    <source>
        <dbReference type="Proteomes" id="UP001589611"/>
    </source>
</evidence>
<feature type="transmembrane region" description="Helical" evidence="1">
    <location>
        <begin position="26"/>
        <end position="48"/>
    </location>
</feature>
<gene>
    <name evidence="2" type="ORF">ACFFPJ_02365</name>
</gene>
<feature type="transmembrane region" description="Helical" evidence="1">
    <location>
        <begin position="60"/>
        <end position="81"/>
    </location>
</feature>
<reference evidence="2 3" key="1">
    <citation type="submission" date="2024-09" db="EMBL/GenBank/DDBJ databases">
        <authorList>
            <person name="Sun Q."/>
            <person name="Mori K."/>
        </authorList>
    </citation>
    <scope>NUCLEOTIDE SEQUENCE [LARGE SCALE GENOMIC DNA]</scope>
    <source>
        <strain evidence="2 3">JCM 1342</strain>
    </source>
</reference>
<feature type="transmembrane region" description="Helical" evidence="1">
    <location>
        <begin position="335"/>
        <end position="353"/>
    </location>
</feature>
<sequence>MTTSTTASHSGAAAPAPPTLRAESEAVYAAGAAGVLGAAYGLVVSLVLPDLPLANATGAFGLLAAIGAGLVAAAASGTGYWRSRNRPGQEWRRALPAWKFTVNTISVVIVHTALAFLVTYAGFRLLGLGFIGLPVVTFWAILLMAVTLGLASYLVYLSVSRVTTQRMSSLLMAFIVIGTLTAMVTSPDPGWWKVHFSQLGTFDDLCSVVFNGTLIAGGLLVTTFAVYIANDLHQLAAERVLTNAAAPRIVSTLFVIMGVMLAGVGIFPVDVNLWLHNLSASGMALMFLALLIAGPRLLRGMPRTYFVSGWAFLFATLASVVLFVVGYFSLTAFEIIIFALIFGWIAVFIRFLGVSGQRE</sequence>
<keyword evidence="1" id="KW-0472">Membrane</keyword>
<dbReference type="RefSeq" id="WP_344711412.1">
    <property type="nucleotide sequence ID" value="NZ_BAAAWH010000001.1"/>
</dbReference>
<dbReference type="Pfam" id="PF06197">
    <property type="entry name" value="DUF998"/>
    <property type="match status" value="1"/>
</dbReference>
<feature type="transmembrane region" description="Helical" evidence="1">
    <location>
        <begin position="102"/>
        <end position="123"/>
    </location>
</feature>
<dbReference type="InterPro" id="IPR009339">
    <property type="entry name" value="DUF998"/>
</dbReference>
<feature type="transmembrane region" description="Helical" evidence="1">
    <location>
        <begin position="207"/>
        <end position="228"/>
    </location>
</feature>
<feature type="transmembrane region" description="Helical" evidence="1">
    <location>
        <begin position="169"/>
        <end position="187"/>
    </location>
</feature>